<evidence type="ECO:0000256" key="2">
    <source>
        <dbReference type="ARBA" id="ARBA00022679"/>
    </source>
</evidence>
<dbReference type="InterPro" id="IPR031157">
    <property type="entry name" value="G_TR_CS"/>
</dbReference>
<evidence type="ECO:0000313" key="8">
    <source>
        <dbReference type="EMBL" id="MBD8868327.1"/>
    </source>
</evidence>
<dbReference type="AlphaFoldDB" id="A0A927K247"/>
<dbReference type="SUPFAM" id="SSF50465">
    <property type="entry name" value="EF-Tu/eEF-1alpha/eIF2-gamma C-terminal domain"/>
    <property type="match status" value="1"/>
</dbReference>
<keyword evidence="3" id="KW-0548">Nucleotidyltransferase</keyword>
<feature type="domain" description="Tr-type G" evidence="7">
    <location>
        <begin position="17"/>
        <end position="246"/>
    </location>
</feature>
<dbReference type="FunFam" id="3.40.50.300:FF:000119">
    <property type="entry name" value="Sulfate adenylyltransferase subunit 1"/>
    <property type="match status" value="1"/>
</dbReference>
<protein>
    <recommendedName>
        <fullName evidence="1">sulfate adenylyltransferase</fullName>
        <ecNumber evidence="1">2.7.7.4</ecNumber>
    </recommendedName>
</protein>
<reference evidence="8" key="1">
    <citation type="submission" date="2020-09" db="EMBL/GenBank/DDBJ databases">
        <title>Nocardioides sp. strain MJB4 16S ribosomal RNA gene Genome sequencing and assembly.</title>
        <authorList>
            <person name="Kim I."/>
        </authorList>
    </citation>
    <scope>NUCLEOTIDE SEQUENCE</scope>
    <source>
        <strain evidence="8">MJB4</strain>
    </source>
</reference>
<evidence type="ECO:0000256" key="3">
    <source>
        <dbReference type="ARBA" id="ARBA00022695"/>
    </source>
</evidence>
<name>A0A927K247_9ACTN</name>
<dbReference type="InterPro" id="IPR054696">
    <property type="entry name" value="GTP-eEF1A_C"/>
</dbReference>
<dbReference type="PANTHER" id="PTHR23115">
    <property type="entry name" value="TRANSLATION FACTOR"/>
    <property type="match status" value="1"/>
</dbReference>
<dbReference type="GO" id="GO:0006790">
    <property type="term" value="P:sulfur compound metabolic process"/>
    <property type="evidence" value="ECO:0007669"/>
    <property type="project" value="InterPro"/>
</dbReference>
<dbReference type="CDD" id="cd04166">
    <property type="entry name" value="CysN_ATPS"/>
    <property type="match status" value="1"/>
</dbReference>
<dbReference type="SUPFAM" id="SSF52540">
    <property type="entry name" value="P-loop containing nucleoside triphosphate hydrolases"/>
    <property type="match status" value="1"/>
</dbReference>
<accession>A0A927K247</accession>
<dbReference type="GO" id="GO:0005524">
    <property type="term" value="F:ATP binding"/>
    <property type="evidence" value="ECO:0007669"/>
    <property type="project" value="UniProtKB-KW"/>
</dbReference>
<keyword evidence="9" id="KW-1185">Reference proteome</keyword>
<dbReference type="Proteomes" id="UP000616839">
    <property type="component" value="Unassembled WGS sequence"/>
</dbReference>
<dbReference type="EMBL" id="JACYXZ010000001">
    <property type="protein sequence ID" value="MBD8868327.1"/>
    <property type="molecule type" value="Genomic_DNA"/>
</dbReference>
<dbReference type="GO" id="GO:0003924">
    <property type="term" value="F:GTPase activity"/>
    <property type="evidence" value="ECO:0007669"/>
    <property type="project" value="InterPro"/>
</dbReference>
<evidence type="ECO:0000313" key="9">
    <source>
        <dbReference type="Proteomes" id="UP000616839"/>
    </source>
</evidence>
<dbReference type="InterPro" id="IPR000795">
    <property type="entry name" value="T_Tr_GTP-bd_dom"/>
</dbReference>
<proteinExistence type="predicted"/>
<organism evidence="8 9">
    <name type="scientific">Nocardioides donggukensis</name>
    <dbReference type="NCBI Taxonomy" id="2774019"/>
    <lineage>
        <taxon>Bacteria</taxon>
        <taxon>Bacillati</taxon>
        <taxon>Actinomycetota</taxon>
        <taxon>Actinomycetes</taxon>
        <taxon>Propionibacteriales</taxon>
        <taxon>Nocardioidaceae</taxon>
        <taxon>Nocardioides</taxon>
    </lineage>
</organism>
<comment type="caution">
    <text evidence="8">The sequence shown here is derived from an EMBL/GenBank/DDBJ whole genome shotgun (WGS) entry which is preliminary data.</text>
</comment>
<dbReference type="RefSeq" id="WP_192139887.1">
    <property type="nucleotide sequence ID" value="NZ_JACYXZ010000001.1"/>
</dbReference>
<dbReference type="GO" id="GO:0005525">
    <property type="term" value="F:GTP binding"/>
    <property type="evidence" value="ECO:0007669"/>
    <property type="project" value="UniProtKB-KW"/>
</dbReference>
<dbReference type="InterPro" id="IPR050100">
    <property type="entry name" value="TRAFAC_GTPase_members"/>
</dbReference>
<dbReference type="InterPro" id="IPR041757">
    <property type="entry name" value="CysN_GTP-bd"/>
</dbReference>
<keyword evidence="5" id="KW-0067">ATP-binding</keyword>
<dbReference type="CDD" id="cd04095">
    <property type="entry name" value="CysN_NoDQ_III"/>
    <property type="match status" value="1"/>
</dbReference>
<sequence>MTADTVETGQQAISENADLLRFATAGSVDDGKSTLIGRLLLDSKAIFEDQLESVESTSKSRGYDYTDLALLTDGLRSEREQGITIDVAYRYFATPDRKFIIADTPGHVQYTRNMVTGASTADLGLVLVDARQGLTEQSRRHAVILSLLRVPHLVLAVNKMDLVDFSEDVFNDIHREFTSFATKLSIPDLEIIPISALQGDNVVTRSEKMEWYSGPTLMHHLEHVHVASDRDLVDVRFPVQYVVRPKSDEHHDYRGYGGQVAGGVLKPGDEVVVLPSGMTSTIEGIDLFDREIEEAYPPMSVTVRLADDVDVSRGDMIARVRNAPQPSQDIDAMVCWMTNEPLRPRQKLAIKHTTRTGRALIKDVQYRLDVNSLHRDQDTKELGLNEIGRVQLRTTVPLLCDPYSKNRTTGSFILIDEGTGKTVGAGMINSGS</sequence>
<dbReference type="Gene3D" id="2.40.30.10">
    <property type="entry name" value="Translation factors"/>
    <property type="match status" value="2"/>
</dbReference>
<dbReference type="InterPro" id="IPR009000">
    <property type="entry name" value="Transl_B-barrel_sf"/>
</dbReference>
<keyword evidence="2" id="KW-0808">Transferase</keyword>
<dbReference type="SUPFAM" id="SSF50447">
    <property type="entry name" value="Translation proteins"/>
    <property type="match status" value="1"/>
</dbReference>
<keyword evidence="4" id="KW-0547">Nucleotide-binding</keyword>
<dbReference type="Pfam" id="PF00009">
    <property type="entry name" value="GTP_EFTU"/>
    <property type="match status" value="1"/>
</dbReference>
<dbReference type="GO" id="GO:0004781">
    <property type="term" value="F:sulfate adenylyltransferase (ATP) activity"/>
    <property type="evidence" value="ECO:0007669"/>
    <property type="project" value="UniProtKB-EC"/>
</dbReference>
<dbReference type="InterPro" id="IPR027417">
    <property type="entry name" value="P-loop_NTPase"/>
</dbReference>
<dbReference type="NCBIfam" id="TIGR02034">
    <property type="entry name" value="CysN"/>
    <property type="match status" value="1"/>
</dbReference>
<dbReference type="InterPro" id="IPR044138">
    <property type="entry name" value="CysN_II"/>
</dbReference>
<dbReference type="InterPro" id="IPR009001">
    <property type="entry name" value="Transl_elong_EF1A/Init_IF2_C"/>
</dbReference>
<gene>
    <name evidence="8" type="ORF">IE331_01715</name>
</gene>
<dbReference type="EC" id="2.7.7.4" evidence="1"/>
<dbReference type="CDD" id="cd03695">
    <property type="entry name" value="CysN_NodQ_II"/>
    <property type="match status" value="1"/>
</dbReference>
<evidence type="ECO:0000259" key="7">
    <source>
        <dbReference type="PROSITE" id="PS51722"/>
    </source>
</evidence>
<evidence type="ECO:0000256" key="4">
    <source>
        <dbReference type="ARBA" id="ARBA00022741"/>
    </source>
</evidence>
<dbReference type="PROSITE" id="PS51722">
    <property type="entry name" value="G_TR_2"/>
    <property type="match status" value="1"/>
</dbReference>
<evidence type="ECO:0000256" key="6">
    <source>
        <dbReference type="ARBA" id="ARBA00023134"/>
    </source>
</evidence>
<dbReference type="PROSITE" id="PS00301">
    <property type="entry name" value="G_TR_1"/>
    <property type="match status" value="1"/>
</dbReference>
<dbReference type="InterPro" id="IPR044139">
    <property type="entry name" value="CysN_NoDQ_III"/>
</dbReference>
<evidence type="ECO:0000256" key="1">
    <source>
        <dbReference type="ARBA" id="ARBA00012391"/>
    </source>
</evidence>
<dbReference type="PRINTS" id="PR00315">
    <property type="entry name" value="ELONGATNFCT"/>
</dbReference>
<keyword evidence="6" id="KW-0342">GTP-binding</keyword>
<dbReference type="InterPro" id="IPR011779">
    <property type="entry name" value="SO4_adenylTrfase_lsu"/>
</dbReference>
<dbReference type="Gene3D" id="3.40.50.300">
    <property type="entry name" value="P-loop containing nucleotide triphosphate hydrolases"/>
    <property type="match status" value="1"/>
</dbReference>
<evidence type="ECO:0000256" key="5">
    <source>
        <dbReference type="ARBA" id="ARBA00022840"/>
    </source>
</evidence>
<dbReference type="Pfam" id="PF22594">
    <property type="entry name" value="GTP-eEF1A_C"/>
    <property type="match status" value="1"/>
</dbReference>